<reference evidence="1" key="1">
    <citation type="journal article" date="2020" name="Stud. Mycol.">
        <title>101 Dothideomycetes genomes: a test case for predicting lifestyles and emergence of pathogens.</title>
        <authorList>
            <person name="Haridas S."/>
            <person name="Albert R."/>
            <person name="Binder M."/>
            <person name="Bloem J."/>
            <person name="Labutti K."/>
            <person name="Salamov A."/>
            <person name="Andreopoulos B."/>
            <person name="Baker S."/>
            <person name="Barry K."/>
            <person name="Bills G."/>
            <person name="Bluhm B."/>
            <person name="Cannon C."/>
            <person name="Castanera R."/>
            <person name="Culley D."/>
            <person name="Daum C."/>
            <person name="Ezra D."/>
            <person name="Gonzalez J."/>
            <person name="Henrissat B."/>
            <person name="Kuo A."/>
            <person name="Liang C."/>
            <person name="Lipzen A."/>
            <person name="Lutzoni F."/>
            <person name="Magnuson J."/>
            <person name="Mondo S."/>
            <person name="Nolan M."/>
            <person name="Ohm R."/>
            <person name="Pangilinan J."/>
            <person name="Park H.-J."/>
            <person name="Ramirez L."/>
            <person name="Alfaro M."/>
            <person name="Sun H."/>
            <person name="Tritt A."/>
            <person name="Yoshinaga Y."/>
            <person name="Zwiers L.-H."/>
            <person name="Turgeon B."/>
            <person name="Goodwin S."/>
            <person name="Spatafora J."/>
            <person name="Crous P."/>
            <person name="Grigoriev I."/>
        </authorList>
    </citation>
    <scope>NUCLEOTIDE SEQUENCE</scope>
    <source>
        <strain evidence="1">CBS 119925</strain>
    </source>
</reference>
<dbReference type="InterPro" id="IPR053267">
    <property type="entry name" value="Verrucosidin_biosynth-assoc"/>
</dbReference>
<protein>
    <submittedName>
        <fullName evidence="1">Uncharacterized protein</fullName>
    </submittedName>
</protein>
<dbReference type="PANTHER" id="PTHR42087:SF1">
    <property type="entry name" value="ILP IS AN APOPTOSIS INHIBITOR"/>
    <property type="match status" value="1"/>
</dbReference>
<sequence length="225" mass="26092">MSGYYPPRPTSRDTPTSTRSFQQFDLLEWYPYYQSCQRYFLDYAQHDHNVRIVAAFINIRLPFQWTDNPVINSAGLLPAPTGPSSYNVPWQRHGPATTPHGQPVHPFVSLVPYVQRLIVTSFDQDSILHSFFGDDWRKGVGGFHECERRNYLFTAKSVEWSHVMSKYSISPHETVPYMKPLSNVKTAEIEAAEQYWSRWLAFQDWMVGPRAPEAHNVEDDEDAHP</sequence>
<dbReference type="OrthoDB" id="5335812at2759"/>
<dbReference type="AlphaFoldDB" id="A0A6A6V761"/>
<evidence type="ECO:0000313" key="1">
    <source>
        <dbReference type="EMBL" id="KAF2745716.1"/>
    </source>
</evidence>
<proteinExistence type="predicted"/>
<accession>A0A6A6V761</accession>
<dbReference type="Proteomes" id="UP000799440">
    <property type="component" value="Unassembled WGS sequence"/>
</dbReference>
<keyword evidence="2" id="KW-1185">Reference proteome</keyword>
<gene>
    <name evidence="1" type="ORF">M011DRAFT_478863</name>
</gene>
<organism evidence="1 2">
    <name type="scientific">Sporormia fimetaria CBS 119925</name>
    <dbReference type="NCBI Taxonomy" id="1340428"/>
    <lineage>
        <taxon>Eukaryota</taxon>
        <taxon>Fungi</taxon>
        <taxon>Dikarya</taxon>
        <taxon>Ascomycota</taxon>
        <taxon>Pezizomycotina</taxon>
        <taxon>Dothideomycetes</taxon>
        <taxon>Pleosporomycetidae</taxon>
        <taxon>Pleosporales</taxon>
        <taxon>Sporormiaceae</taxon>
        <taxon>Sporormia</taxon>
    </lineage>
</organism>
<dbReference type="EMBL" id="MU006581">
    <property type="protein sequence ID" value="KAF2745716.1"/>
    <property type="molecule type" value="Genomic_DNA"/>
</dbReference>
<name>A0A6A6V761_9PLEO</name>
<dbReference type="PANTHER" id="PTHR42087">
    <property type="entry name" value="ILP IS AN APOPTOSIS INHIBITOR"/>
    <property type="match status" value="1"/>
</dbReference>
<evidence type="ECO:0000313" key="2">
    <source>
        <dbReference type="Proteomes" id="UP000799440"/>
    </source>
</evidence>